<dbReference type="SUPFAM" id="SSF47336">
    <property type="entry name" value="ACP-like"/>
    <property type="match status" value="1"/>
</dbReference>
<dbReference type="PROSITE" id="PS50075">
    <property type="entry name" value="CARRIER"/>
    <property type="match status" value="1"/>
</dbReference>
<organism evidence="2 3">
    <name type="scientific">Rhizobium rhizoryzae</name>
    <dbReference type="NCBI Taxonomy" id="451876"/>
    <lineage>
        <taxon>Bacteria</taxon>
        <taxon>Pseudomonadati</taxon>
        <taxon>Pseudomonadota</taxon>
        <taxon>Alphaproteobacteria</taxon>
        <taxon>Hyphomicrobiales</taxon>
        <taxon>Rhizobiaceae</taxon>
        <taxon>Rhizobium/Agrobacterium group</taxon>
        <taxon>Rhizobium</taxon>
    </lineage>
</organism>
<dbReference type="Proteomes" id="UP000519897">
    <property type="component" value="Unassembled WGS sequence"/>
</dbReference>
<evidence type="ECO:0000313" key="2">
    <source>
        <dbReference type="EMBL" id="MBB4142841.1"/>
    </source>
</evidence>
<comment type="caution">
    <text evidence="2">The sequence shown here is derived from an EMBL/GenBank/DDBJ whole genome shotgun (WGS) entry which is preliminary data.</text>
</comment>
<gene>
    <name evidence="2" type="ORF">GGQ72_001340</name>
</gene>
<dbReference type="EMBL" id="JACIEC010000001">
    <property type="protein sequence ID" value="MBB4142841.1"/>
    <property type="molecule type" value="Genomic_DNA"/>
</dbReference>
<reference evidence="2 3" key="1">
    <citation type="submission" date="2020-08" db="EMBL/GenBank/DDBJ databases">
        <title>Genomic Encyclopedia of Type Strains, Phase IV (KMG-IV): sequencing the most valuable type-strain genomes for metagenomic binning, comparative biology and taxonomic classification.</title>
        <authorList>
            <person name="Goeker M."/>
        </authorList>
    </citation>
    <scope>NUCLEOTIDE SEQUENCE [LARGE SCALE GENOMIC DNA]</scope>
    <source>
        <strain evidence="2 3">DSM 29514</strain>
    </source>
</reference>
<dbReference type="InterPro" id="IPR036736">
    <property type="entry name" value="ACP-like_sf"/>
</dbReference>
<proteinExistence type="predicted"/>
<evidence type="ECO:0000259" key="1">
    <source>
        <dbReference type="PROSITE" id="PS50075"/>
    </source>
</evidence>
<feature type="domain" description="Carrier" evidence="1">
    <location>
        <begin position="3"/>
        <end position="81"/>
    </location>
</feature>
<dbReference type="Gene3D" id="1.10.1200.10">
    <property type="entry name" value="ACP-like"/>
    <property type="match status" value="1"/>
</dbReference>
<dbReference type="InterPro" id="IPR009081">
    <property type="entry name" value="PP-bd_ACP"/>
</dbReference>
<name>A0A7W6LH33_9HYPH</name>
<dbReference type="RefSeq" id="WP_162249528.1">
    <property type="nucleotide sequence ID" value="NZ_CP049250.1"/>
</dbReference>
<protein>
    <submittedName>
        <fullName evidence="2">Acyl carrier protein</fullName>
    </submittedName>
</protein>
<keyword evidence="3" id="KW-1185">Reference proteome</keyword>
<dbReference type="AlphaFoldDB" id="A0A7W6LH33"/>
<evidence type="ECO:0000313" key="3">
    <source>
        <dbReference type="Proteomes" id="UP000519897"/>
    </source>
</evidence>
<dbReference type="Pfam" id="PF00550">
    <property type="entry name" value="PP-binding"/>
    <property type="match status" value="1"/>
</dbReference>
<accession>A0A7W6LH33</accession>
<sequence length="83" mass="8872">MNETPNASIRAMVMNLLSERGIAEITGTEPLFSSGLLDSVAATEVLLALETDFGVDLSDEDFDITQIDTLASLEHFVGSRTPA</sequence>